<name>A0A5M8I7L7_CHLPH</name>
<comment type="caution">
    <text evidence="2">The sequence shown here is derived from an EMBL/GenBank/DDBJ whole genome shotgun (WGS) entry which is preliminary data.</text>
</comment>
<dbReference type="Proteomes" id="UP000489351">
    <property type="component" value="Unassembled WGS sequence"/>
</dbReference>
<keyword evidence="2" id="KW-0614">Plasmid</keyword>
<protein>
    <submittedName>
        <fullName evidence="2">Uncharacterized protein</fullName>
    </submittedName>
</protein>
<dbReference type="EMBL" id="WUBZ01000029">
    <property type="protein sequence ID" value="MWV54982.1"/>
    <property type="molecule type" value="Genomic_DNA"/>
</dbReference>
<feature type="compositionally biased region" description="Basic and acidic residues" evidence="1">
    <location>
        <begin position="1"/>
        <end position="14"/>
    </location>
</feature>
<reference evidence="3 4" key="2">
    <citation type="submission" date="2019-11" db="EMBL/GenBank/DDBJ databases">
        <title>Green- and brown-colored morphotypes of Chlorobia in the stratified aquatic ecosystems of Kandalaksha Gulf (White Sea): A model for study of the accessory genome evolution.</title>
        <authorList>
            <person name="Grouzdev D.S."/>
        </authorList>
    </citation>
    <scope>NUCLEOTIDE SEQUENCE [LARGE SCALE GENOMIC DNA]</scope>
    <source>
        <strain evidence="3 4">ZM</strain>
    </source>
</reference>
<dbReference type="Proteomes" id="UP000327458">
    <property type="component" value="Plasmid pl2"/>
</dbReference>
<dbReference type="RefSeq" id="WP_151418970.1">
    <property type="nucleotide sequence ID" value="NZ_CM018434.1"/>
</dbReference>
<reference evidence="2" key="1">
    <citation type="submission" date="2019-07" db="EMBL/GenBank/DDBJ databases">
        <title>Draft genome Sequence of Chlorobium phaeovibrioides sp. strain PhvTcv-s14, from the Phylum Chlorobi.</title>
        <authorList>
            <person name="Babenko V."/>
            <person name="Boldyreva D."/>
            <person name="Kanygina A."/>
            <person name="Selezneva O."/>
            <person name="Akopiyan T."/>
            <person name="Lunina O."/>
        </authorList>
    </citation>
    <scope>NUCLEOTIDE SEQUENCE [LARGE SCALE GENOMIC DNA]</scope>
    <source>
        <strain evidence="2">GrTcv12</strain>
        <plasmid evidence="2">pl2</plasmid>
    </source>
</reference>
<sequence length="549" mass="62746">MSSADEKPEGKWNFENEETGQTAPISKGQGELFGFTQRDIDEMTNPEPISYVSTWNEKNDTSTRTFSAILKEWTPDKEAELYGRTQWGEACRWLTEEARRQRPDDLAEWGEYPAPRFEVTLSQEYTTRPFTNEKSGKKHNIPYGEGPVDVGVRLIPDYSPPLTAEAAEDLRLMMAAYERARKEDSGAAQPRKRQKKRIAGDGGVVELPKNIVNTTGKDYKNALSSKRKGKAFLIPLQDGELETMEVDEVTGRLSLKGDRWMETIELKNLRTREVVGGRALAFIRTLYTIVVKHGEQIQNGRYHVLRVYKPILCEHLGMTAYPANIKDDVVTRIREEMKDIVGYLADGKSYYPAFSFLGYNNEDNTVDIAVPYLSRLVSEIQNDPDRRVLNRKGELVRTKPAHSETIHGSIANEKDHIAIAIVFRIDALIHSRPNTKETVEDENGKKAVVTTKGATQNISFKTLLADVPEFSVGYDAQTNAKQKNKFLDRHLTNAYRIIREKTDLCSYFINLRWYWKETQETDPIPSTTILSRLLYFTHDGVNPEWKRPR</sequence>
<organism evidence="2">
    <name type="scientific">Chlorobium phaeovibrioides</name>
    <dbReference type="NCBI Taxonomy" id="1094"/>
    <lineage>
        <taxon>Bacteria</taxon>
        <taxon>Pseudomonadati</taxon>
        <taxon>Chlorobiota</taxon>
        <taxon>Chlorobiia</taxon>
        <taxon>Chlorobiales</taxon>
        <taxon>Chlorobiaceae</taxon>
        <taxon>Chlorobium/Pelodictyon group</taxon>
        <taxon>Chlorobium</taxon>
    </lineage>
</organism>
<geneLocation type="plasmid" evidence="2">
    <name>pl2</name>
</geneLocation>
<accession>A0A5M8I7L7</accession>
<proteinExistence type="predicted"/>
<evidence type="ECO:0000313" key="2">
    <source>
        <dbReference type="EMBL" id="KAA6230372.1"/>
    </source>
</evidence>
<dbReference type="EMBL" id="VMRG01000004">
    <property type="protein sequence ID" value="KAA6230372.1"/>
    <property type="molecule type" value="Genomic_DNA"/>
</dbReference>
<evidence type="ECO:0000256" key="1">
    <source>
        <dbReference type="SAM" id="MobiDB-lite"/>
    </source>
</evidence>
<gene>
    <name evidence="2" type="ORF">FP507_10905</name>
    <name evidence="3" type="ORF">GJ685_07930</name>
</gene>
<evidence type="ECO:0000313" key="3">
    <source>
        <dbReference type="EMBL" id="MWV54982.1"/>
    </source>
</evidence>
<keyword evidence="4" id="KW-1185">Reference proteome</keyword>
<dbReference type="AlphaFoldDB" id="A0A5M8I7L7"/>
<evidence type="ECO:0000313" key="4">
    <source>
        <dbReference type="Proteomes" id="UP000489351"/>
    </source>
</evidence>
<feature type="region of interest" description="Disordered" evidence="1">
    <location>
        <begin position="1"/>
        <end position="31"/>
    </location>
</feature>